<organism evidence="3 4">
    <name type="scientific">Rummeliibacillus stabekisii</name>
    <dbReference type="NCBI Taxonomy" id="241244"/>
    <lineage>
        <taxon>Bacteria</taxon>
        <taxon>Bacillati</taxon>
        <taxon>Bacillota</taxon>
        <taxon>Bacilli</taxon>
        <taxon>Bacillales</taxon>
        <taxon>Caryophanaceae</taxon>
        <taxon>Rummeliibacillus</taxon>
    </lineage>
</organism>
<evidence type="ECO:0000313" key="3">
    <source>
        <dbReference type="EMBL" id="AMX01132.1"/>
    </source>
</evidence>
<dbReference type="InterPro" id="IPR024438">
    <property type="entry name" value="Staygreen"/>
</dbReference>
<dbReference type="PANTHER" id="PTHR31750">
    <property type="entry name" value="PROTEIN STAY-GREEN 1, CHLOROPLASTIC-RELATED"/>
    <property type="match status" value="1"/>
</dbReference>
<proteinExistence type="predicted"/>
<dbReference type="KEGG" id="rst:ATY39_14840"/>
<dbReference type="EMBL" id="CP014806">
    <property type="protein sequence ID" value="AMX01132.1"/>
    <property type="molecule type" value="Genomic_DNA"/>
</dbReference>
<dbReference type="PANTHER" id="PTHR31750:SF4">
    <property type="entry name" value="LP06106P"/>
    <property type="match status" value="1"/>
</dbReference>
<name>A0A143HIN5_9BACL</name>
<reference evidence="4" key="2">
    <citation type="submission" date="2016-03" db="EMBL/GenBank/DDBJ databases">
        <authorList>
            <person name="Ploux O."/>
        </authorList>
    </citation>
    <scope>NUCLEOTIDE SEQUENCE [LARGE SCALE GENOMIC DNA]</scope>
    <source>
        <strain evidence="4">PP9</strain>
    </source>
</reference>
<evidence type="ECO:0000256" key="1">
    <source>
        <dbReference type="ARBA" id="ARBA00022946"/>
    </source>
</evidence>
<dbReference type="STRING" id="241244.ATY39_14840"/>
<evidence type="ECO:0000259" key="2">
    <source>
        <dbReference type="Pfam" id="PF12638"/>
    </source>
</evidence>
<gene>
    <name evidence="3" type="ORF">ATY39_14840</name>
</gene>
<evidence type="ECO:0000313" key="4">
    <source>
        <dbReference type="Proteomes" id="UP000076021"/>
    </source>
</evidence>
<dbReference type="Pfam" id="PF12638">
    <property type="entry name" value="Staygreen"/>
    <property type="match status" value="1"/>
</dbReference>
<dbReference type="OrthoDB" id="1684395at2"/>
<dbReference type="Proteomes" id="UP000076021">
    <property type="component" value="Chromosome"/>
</dbReference>
<reference evidence="3 4" key="1">
    <citation type="journal article" date="2016" name="Genome Announc.">
        <title>Whole-Genome Sequence of Rummeliibacillus stabekisii Strain PP9 Isolated from Antarctic Soil.</title>
        <authorList>
            <person name="da Mota F.F."/>
            <person name="Vollu R.E."/>
            <person name="Jurelevicius D."/>
            <person name="Seldin L."/>
        </authorList>
    </citation>
    <scope>NUCLEOTIDE SEQUENCE [LARGE SCALE GENOMIC DNA]</scope>
    <source>
        <strain evidence="3 4">PP9</strain>
    </source>
</reference>
<keyword evidence="4" id="KW-1185">Reference proteome</keyword>
<protein>
    <recommendedName>
        <fullName evidence="2">Staygreen protein domain-containing protein</fullName>
    </recommendedName>
</protein>
<sequence>MTNFSPEKLSVEYRDGITPVQPVIPRHYTLTHSDLTGDLFLTIGNHYAWDKVTSMRDEVLGEWKENSSFLYYCVYVYIDQEPFNQLISAKRYEVFRRELPLALTAIRCGDNLLFQNYPILDQAIIVVNFVSAYPPFARQENWGMFHNYSVK</sequence>
<keyword evidence="1" id="KW-0809">Transit peptide</keyword>
<dbReference type="AlphaFoldDB" id="A0A143HIN5"/>
<feature type="domain" description="Staygreen protein" evidence="2">
    <location>
        <begin position="3"/>
        <end position="148"/>
    </location>
</feature>
<accession>A0A143HIN5</accession>